<evidence type="ECO:0000313" key="2">
    <source>
        <dbReference type="Proteomes" id="UP001153334"/>
    </source>
</evidence>
<organism evidence="1 2">
    <name type="scientific">Nemania bipapillata</name>
    <dbReference type="NCBI Taxonomy" id="110536"/>
    <lineage>
        <taxon>Eukaryota</taxon>
        <taxon>Fungi</taxon>
        <taxon>Dikarya</taxon>
        <taxon>Ascomycota</taxon>
        <taxon>Pezizomycotina</taxon>
        <taxon>Sordariomycetes</taxon>
        <taxon>Xylariomycetidae</taxon>
        <taxon>Xylariales</taxon>
        <taxon>Xylariaceae</taxon>
        <taxon>Nemania</taxon>
    </lineage>
</organism>
<dbReference type="Proteomes" id="UP001153334">
    <property type="component" value="Unassembled WGS sequence"/>
</dbReference>
<gene>
    <name evidence="1" type="ORF">ONZ43_g7584</name>
</gene>
<dbReference type="EMBL" id="JAPESX010003401">
    <property type="protein sequence ID" value="KAJ8105035.1"/>
    <property type="molecule type" value="Genomic_DNA"/>
</dbReference>
<comment type="caution">
    <text evidence="1">The sequence shown here is derived from an EMBL/GenBank/DDBJ whole genome shotgun (WGS) entry which is preliminary data.</text>
</comment>
<keyword evidence="2" id="KW-1185">Reference proteome</keyword>
<reference evidence="1" key="1">
    <citation type="submission" date="2022-11" db="EMBL/GenBank/DDBJ databases">
        <title>Genome Sequence of Nemania bipapillata.</title>
        <authorList>
            <person name="Buettner E."/>
        </authorList>
    </citation>
    <scope>NUCLEOTIDE SEQUENCE</scope>
    <source>
        <strain evidence="1">CP14</strain>
    </source>
</reference>
<protein>
    <submittedName>
        <fullName evidence="1">Uncharacterized protein</fullName>
    </submittedName>
</protein>
<accession>A0ACC2HQB0</accession>
<evidence type="ECO:0000313" key="1">
    <source>
        <dbReference type="EMBL" id="KAJ8105035.1"/>
    </source>
</evidence>
<proteinExistence type="predicted"/>
<name>A0ACC2HQB0_9PEZI</name>
<sequence>MPIITYWLPGFAKPFVEEAVCVLLGDRVREAFMLPEPGIMAGATVYPILALRRAYLRYLALPRFFELNHLGGVDPQTGRINSAMPYGNFPFYIKPTFWNRWGPVAWAIWLYGGKVPGDNPEEYMPQGYLFTDLGPKNRMGLGVKEMEANVEGLRAASRGGCPF</sequence>